<proteinExistence type="predicted"/>
<evidence type="ECO:0000313" key="3">
    <source>
        <dbReference type="Proteomes" id="UP000063699"/>
    </source>
</evidence>
<dbReference type="STRING" id="860235.AOZ06_12760"/>
<gene>
    <name evidence="1" type="ORF">AOZ06_12760</name>
    <name evidence="2" type="ORF">AOZ06_13080</name>
</gene>
<dbReference type="KEGG" id="kphy:AOZ06_12760"/>
<keyword evidence="3" id="KW-1185">Reference proteome</keyword>
<dbReference type="RefSeq" id="WP_054289627.1">
    <property type="nucleotide sequence ID" value="NZ_CP012752.1"/>
</dbReference>
<reference evidence="1 3" key="1">
    <citation type="submission" date="2015-07" db="EMBL/GenBank/DDBJ databases">
        <title>Genome sequencing of Kibdelosporangium phytohabitans.</title>
        <authorList>
            <person name="Qin S."/>
            <person name="Xing K."/>
        </authorList>
    </citation>
    <scope>NUCLEOTIDE SEQUENCE [LARGE SCALE GENOMIC DNA]</scope>
    <source>
        <strain evidence="1 3">KLBMP1111</strain>
    </source>
</reference>
<name>A0A0N9HZN0_9PSEU</name>
<dbReference type="EMBL" id="CP012752">
    <property type="protein sequence ID" value="ALG07717.1"/>
    <property type="molecule type" value="Genomic_DNA"/>
</dbReference>
<protein>
    <submittedName>
        <fullName evidence="1">Uncharacterized protein</fullName>
    </submittedName>
</protein>
<evidence type="ECO:0000313" key="2">
    <source>
        <dbReference type="EMBL" id="ALG07717.1"/>
    </source>
</evidence>
<evidence type="ECO:0000313" key="1">
    <source>
        <dbReference type="EMBL" id="ALG07661.1"/>
    </source>
</evidence>
<sequence length="117" mass="12556">MADTIYLKGEGGTVWPHDLPLHEAIEDRLVKGQLVRVAEDGSPFVDEPAEKPLTNKERLQADATALGLDTGGTVAELTERINAKVAELRKQAGELNIDTDELSPAALLAAIDEKLGE</sequence>
<dbReference type="OrthoDB" id="5121536at2"/>
<dbReference type="EMBL" id="CP012752">
    <property type="protein sequence ID" value="ALG07661.1"/>
    <property type="molecule type" value="Genomic_DNA"/>
</dbReference>
<organism evidence="1 3">
    <name type="scientific">Kibdelosporangium phytohabitans</name>
    <dbReference type="NCBI Taxonomy" id="860235"/>
    <lineage>
        <taxon>Bacteria</taxon>
        <taxon>Bacillati</taxon>
        <taxon>Actinomycetota</taxon>
        <taxon>Actinomycetes</taxon>
        <taxon>Pseudonocardiales</taxon>
        <taxon>Pseudonocardiaceae</taxon>
        <taxon>Kibdelosporangium</taxon>
    </lineage>
</organism>
<dbReference type="KEGG" id="kphy:AOZ06_13080"/>
<dbReference type="AlphaFoldDB" id="A0A0N9HZN0"/>
<dbReference type="Proteomes" id="UP000063699">
    <property type="component" value="Chromosome"/>
</dbReference>
<accession>A0A0N9HZN0</accession>